<dbReference type="AlphaFoldDB" id="A0A0R1ZEP6"/>
<dbReference type="InterPro" id="IPR027417">
    <property type="entry name" value="P-loop_NTPase"/>
</dbReference>
<keyword evidence="7 12" id="KW-0067">ATP-binding</keyword>
<dbReference type="RefSeq" id="WP_057906194.1">
    <property type="nucleotide sequence ID" value="NZ_AYYZ01000006.1"/>
</dbReference>
<dbReference type="InterPro" id="IPR016136">
    <property type="entry name" value="DNA_helicase_N/primase_C"/>
</dbReference>
<dbReference type="PROSITE" id="PS51199">
    <property type="entry name" value="SF4_HELICASE"/>
    <property type="match status" value="1"/>
</dbReference>
<proteinExistence type="inferred from homology"/>
<dbReference type="SUPFAM" id="SSF48024">
    <property type="entry name" value="N-terminal domain of DnaB helicase"/>
    <property type="match status" value="1"/>
</dbReference>
<dbReference type="SUPFAM" id="SSF52540">
    <property type="entry name" value="P-loop containing nucleoside triphosphate hydrolases"/>
    <property type="match status" value="1"/>
</dbReference>
<reference evidence="15 16" key="1">
    <citation type="journal article" date="2015" name="Genome Announc.">
        <title>Expanding the biotechnology potential of lactobacilli through comparative genomics of 213 strains and associated genera.</title>
        <authorList>
            <person name="Sun Z."/>
            <person name="Harris H.M."/>
            <person name="McCann A."/>
            <person name="Guo C."/>
            <person name="Argimon S."/>
            <person name="Zhang W."/>
            <person name="Yang X."/>
            <person name="Jeffery I.B."/>
            <person name="Cooney J.C."/>
            <person name="Kagawa T.F."/>
            <person name="Liu W."/>
            <person name="Song Y."/>
            <person name="Salvetti E."/>
            <person name="Wrobel A."/>
            <person name="Rasinkangas P."/>
            <person name="Parkhill J."/>
            <person name="Rea M.C."/>
            <person name="O'Sullivan O."/>
            <person name="Ritari J."/>
            <person name="Douillard F.P."/>
            <person name="Paul Ross R."/>
            <person name="Yang R."/>
            <person name="Briner A.E."/>
            <person name="Felis G.E."/>
            <person name="de Vos W.M."/>
            <person name="Barrangou R."/>
            <person name="Klaenhammer T.R."/>
            <person name="Caufield P.W."/>
            <person name="Cui Y."/>
            <person name="Zhang H."/>
            <person name="O'Toole P.W."/>
        </authorList>
    </citation>
    <scope>NUCLEOTIDE SEQUENCE [LARGE SCALE GENOMIC DNA]</scope>
    <source>
        <strain evidence="15 16">DSM 20653</strain>
    </source>
</reference>
<dbReference type="Pfam" id="PF00772">
    <property type="entry name" value="DnaB"/>
    <property type="match status" value="1"/>
</dbReference>
<dbReference type="Proteomes" id="UP000051291">
    <property type="component" value="Unassembled WGS sequence"/>
</dbReference>
<dbReference type="GO" id="GO:0003677">
    <property type="term" value="F:DNA binding"/>
    <property type="evidence" value="ECO:0007669"/>
    <property type="project" value="UniProtKB-UniRule"/>
</dbReference>
<dbReference type="Gene3D" id="1.10.860.10">
    <property type="entry name" value="DNAb Helicase, Chain A"/>
    <property type="match status" value="1"/>
</dbReference>
<dbReference type="Gene3D" id="3.40.50.300">
    <property type="entry name" value="P-loop containing nucleotide triphosphate hydrolases"/>
    <property type="match status" value="1"/>
</dbReference>
<dbReference type="PANTHER" id="PTHR30153:SF2">
    <property type="entry name" value="REPLICATIVE DNA HELICASE"/>
    <property type="match status" value="1"/>
</dbReference>
<evidence type="ECO:0000256" key="7">
    <source>
        <dbReference type="ARBA" id="ARBA00022840"/>
    </source>
</evidence>
<dbReference type="InterPro" id="IPR007692">
    <property type="entry name" value="DNA_helicase_DnaB"/>
</dbReference>
<dbReference type="InterPro" id="IPR007694">
    <property type="entry name" value="DNA_helicase_DnaB-like_C"/>
</dbReference>
<keyword evidence="16" id="KW-1185">Reference proteome</keyword>
<dbReference type="CDD" id="cd00984">
    <property type="entry name" value="DnaB_C"/>
    <property type="match status" value="1"/>
</dbReference>
<dbReference type="InterPro" id="IPR007693">
    <property type="entry name" value="DNA_helicase_DnaB-like_N"/>
</dbReference>
<comment type="similarity">
    <text evidence="1 12">Belongs to the helicase family. DnaB subfamily.</text>
</comment>
<dbReference type="PATRIC" id="fig|1423820.4.peg.881"/>
<comment type="caution">
    <text evidence="15">The sequence shown here is derived from an EMBL/GenBank/DDBJ whole genome shotgun (WGS) entry which is preliminary data.</text>
</comment>
<dbReference type="NCBIfam" id="NF004384">
    <property type="entry name" value="PRK05748.1"/>
    <property type="match status" value="1"/>
</dbReference>
<dbReference type="NCBIfam" id="TIGR00665">
    <property type="entry name" value="DnaB"/>
    <property type="match status" value="1"/>
</dbReference>
<evidence type="ECO:0000256" key="12">
    <source>
        <dbReference type="RuleBase" id="RU362085"/>
    </source>
</evidence>
<name>A0A0R1ZEP6_9LACO</name>
<accession>A0A0R1ZEP6</accession>
<keyword evidence="4 12" id="KW-0547">Nucleotide-binding</keyword>
<evidence type="ECO:0000256" key="2">
    <source>
        <dbReference type="ARBA" id="ARBA00022515"/>
    </source>
</evidence>
<dbReference type="STRING" id="1423820.FC64_GL000860"/>
<comment type="catalytic activity">
    <reaction evidence="10 12">
        <text>ATP + H2O = ADP + phosphate + H(+)</text>
        <dbReference type="Rhea" id="RHEA:13065"/>
        <dbReference type="ChEBI" id="CHEBI:15377"/>
        <dbReference type="ChEBI" id="CHEBI:15378"/>
        <dbReference type="ChEBI" id="CHEBI:30616"/>
        <dbReference type="ChEBI" id="CHEBI:43474"/>
        <dbReference type="ChEBI" id="CHEBI:456216"/>
        <dbReference type="EC" id="5.6.2.3"/>
    </reaction>
</comment>
<feature type="region of interest" description="Disordered" evidence="13">
    <location>
        <begin position="406"/>
        <end position="425"/>
    </location>
</feature>
<comment type="function">
    <text evidence="12">The main replicative DNA helicase, it participates in initiation and elongation during chromosome replication. Travels ahead of the DNA replisome, separating dsDNA into templates for DNA synthesis. A processive ATP-dependent 5'-3' DNA helicase it has DNA-dependent ATPase activity.</text>
</comment>
<feature type="compositionally biased region" description="Acidic residues" evidence="13">
    <location>
        <begin position="408"/>
        <end position="425"/>
    </location>
</feature>
<dbReference type="InterPro" id="IPR036185">
    <property type="entry name" value="DNA_heli_DnaB-like_N_sf"/>
</dbReference>
<evidence type="ECO:0000259" key="14">
    <source>
        <dbReference type="PROSITE" id="PS51199"/>
    </source>
</evidence>
<sequence length="463" mass="50758">MDNNSEIENVMPHDAQAEQAVLGSIFLDENALAEAIEFVTPDDFYNRANQVIFKAMIAVDDAGDKIDPLTVSNELKRSNQFEDAGGAVYLDELLSNIPSSSHVREYAKIVQGKAALRRLINTANNIKTEAQNGDEEVDDILASAERQIMDVSENRNSAGFKPISQVLDQALVKVQDLAQSDDEITGLSTGYYDFDKMISGLQPDNLIILAARPAVGKTAFALNIAQNVGKASNTNVAIFSLEMSAESLVNRMICAEGGISANHLRDGNLEGNEWNDLTVAIGTLANTNIFIDDTPGIKMSEIRAKCRRLAKEQGGIGFIVVDYLQLIEGSNKESRQQEVSEISRQLKKLAKELNVPILALSQLSRGVEQRQDKRPVLSDIRESGSIEQDADIVAFLYRDDYYERADAGDDDEADSSAEDNDPDAGEVELIIEKNRAGARGTVKLLFIKSHNKFANLSARQEMA</sequence>
<keyword evidence="3 12" id="KW-0235">DNA replication</keyword>
<evidence type="ECO:0000256" key="3">
    <source>
        <dbReference type="ARBA" id="ARBA00022705"/>
    </source>
</evidence>
<dbReference type="EC" id="5.6.2.3" evidence="11 12"/>
<protein>
    <recommendedName>
        <fullName evidence="11 12">Replicative DNA helicase</fullName>
        <ecNumber evidence="11 12">5.6.2.3</ecNumber>
    </recommendedName>
</protein>
<dbReference type="GO" id="GO:0005524">
    <property type="term" value="F:ATP binding"/>
    <property type="evidence" value="ECO:0007669"/>
    <property type="project" value="UniProtKB-UniRule"/>
</dbReference>
<evidence type="ECO:0000256" key="11">
    <source>
        <dbReference type="NCBIfam" id="TIGR00665"/>
    </source>
</evidence>
<evidence type="ECO:0000256" key="10">
    <source>
        <dbReference type="ARBA" id="ARBA00048954"/>
    </source>
</evidence>
<dbReference type="FunFam" id="3.40.50.300:FF:000076">
    <property type="entry name" value="Replicative DNA helicase"/>
    <property type="match status" value="1"/>
</dbReference>
<gene>
    <name evidence="15" type="ORF">FC64_GL000860</name>
</gene>
<dbReference type="Pfam" id="PF03796">
    <property type="entry name" value="DnaB_C"/>
    <property type="match status" value="1"/>
</dbReference>
<keyword evidence="2 12" id="KW-0639">Primosome</keyword>
<dbReference type="GO" id="GO:0005829">
    <property type="term" value="C:cytosol"/>
    <property type="evidence" value="ECO:0007669"/>
    <property type="project" value="TreeGrafter"/>
</dbReference>
<dbReference type="FunFam" id="1.10.860.10:FF:000001">
    <property type="entry name" value="Replicative DNA helicase"/>
    <property type="match status" value="1"/>
</dbReference>
<evidence type="ECO:0000256" key="1">
    <source>
        <dbReference type="ARBA" id="ARBA00008428"/>
    </source>
</evidence>
<evidence type="ECO:0000256" key="9">
    <source>
        <dbReference type="ARBA" id="ARBA00023235"/>
    </source>
</evidence>
<keyword evidence="6 12" id="KW-0347">Helicase</keyword>
<dbReference type="GO" id="GO:0042802">
    <property type="term" value="F:identical protein binding"/>
    <property type="evidence" value="ECO:0007669"/>
    <property type="project" value="UniProtKB-ARBA"/>
</dbReference>
<dbReference type="PANTHER" id="PTHR30153">
    <property type="entry name" value="REPLICATIVE DNA HELICASE DNAB"/>
    <property type="match status" value="1"/>
</dbReference>
<keyword evidence="5 12" id="KW-0378">Hydrolase</keyword>
<dbReference type="GO" id="GO:0016887">
    <property type="term" value="F:ATP hydrolysis activity"/>
    <property type="evidence" value="ECO:0007669"/>
    <property type="project" value="RHEA"/>
</dbReference>
<evidence type="ECO:0000313" key="15">
    <source>
        <dbReference type="EMBL" id="KRM53198.1"/>
    </source>
</evidence>
<evidence type="ECO:0000256" key="6">
    <source>
        <dbReference type="ARBA" id="ARBA00022806"/>
    </source>
</evidence>
<evidence type="ECO:0000256" key="4">
    <source>
        <dbReference type="ARBA" id="ARBA00022741"/>
    </source>
</evidence>
<organism evidence="15 16">
    <name type="scientific">Ligilactobacillus araffinosus DSM 20653</name>
    <dbReference type="NCBI Taxonomy" id="1423820"/>
    <lineage>
        <taxon>Bacteria</taxon>
        <taxon>Bacillati</taxon>
        <taxon>Bacillota</taxon>
        <taxon>Bacilli</taxon>
        <taxon>Lactobacillales</taxon>
        <taxon>Lactobacillaceae</taxon>
        <taxon>Ligilactobacillus</taxon>
    </lineage>
</organism>
<dbReference type="GO" id="GO:0006269">
    <property type="term" value="P:DNA replication, synthesis of primer"/>
    <property type="evidence" value="ECO:0007669"/>
    <property type="project" value="UniProtKB-UniRule"/>
</dbReference>
<evidence type="ECO:0000256" key="8">
    <source>
        <dbReference type="ARBA" id="ARBA00023125"/>
    </source>
</evidence>
<evidence type="ECO:0000256" key="5">
    <source>
        <dbReference type="ARBA" id="ARBA00022801"/>
    </source>
</evidence>
<dbReference type="EMBL" id="AYYZ01000006">
    <property type="protein sequence ID" value="KRM53198.1"/>
    <property type="molecule type" value="Genomic_DNA"/>
</dbReference>
<evidence type="ECO:0000256" key="13">
    <source>
        <dbReference type="SAM" id="MobiDB-lite"/>
    </source>
</evidence>
<feature type="domain" description="SF4 helicase" evidence="14">
    <location>
        <begin position="180"/>
        <end position="460"/>
    </location>
</feature>
<evidence type="ECO:0000313" key="16">
    <source>
        <dbReference type="Proteomes" id="UP000051291"/>
    </source>
</evidence>
<keyword evidence="8 12" id="KW-0238">DNA-binding</keyword>
<dbReference type="GO" id="GO:0043139">
    <property type="term" value="F:5'-3' DNA helicase activity"/>
    <property type="evidence" value="ECO:0007669"/>
    <property type="project" value="UniProtKB-EC"/>
</dbReference>
<keyword evidence="9" id="KW-0413">Isomerase</keyword>
<dbReference type="GO" id="GO:1990077">
    <property type="term" value="C:primosome complex"/>
    <property type="evidence" value="ECO:0007669"/>
    <property type="project" value="UniProtKB-UniRule"/>
</dbReference>